<accession>A0ACA9SJ89</accession>
<evidence type="ECO:0000313" key="2">
    <source>
        <dbReference type="Proteomes" id="UP000789920"/>
    </source>
</evidence>
<gene>
    <name evidence="1" type="ORF">RPERSI_LOCUS31403</name>
</gene>
<feature type="non-terminal residue" evidence="1">
    <location>
        <position position="1"/>
    </location>
</feature>
<sequence>RGNDAIETNPLEESVYDIPSSSRMIIDNDTEDNITVYSDDTMCDHE</sequence>
<dbReference type="EMBL" id="CAJVQC010126445">
    <property type="protein sequence ID" value="CAG8840355.1"/>
    <property type="molecule type" value="Genomic_DNA"/>
</dbReference>
<comment type="caution">
    <text evidence="1">The sequence shown here is derived from an EMBL/GenBank/DDBJ whole genome shotgun (WGS) entry which is preliminary data.</text>
</comment>
<dbReference type="Proteomes" id="UP000789920">
    <property type="component" value="Unassembled WGS sequence"/>
</dbReference>
<evidence type="ECO:0000313" key="1">
    <source>
        <dbReference type="EMBL" id="CAG8840355.1"/>
    </source>
</evidence>
<proteinExistence type="predicted"/>
<feature type="non-terminal residue" evidence="1">
    <location>
        <position position="46"/>
    </location>
</feature>
<organism evidence="1 2">
    <name type="scientific">Racocetra persica</name>
    <dbReference type="NCBI Taxonomy" id="160502"/>
    <lineage>
        <taxon>Eukaryota</taxon>
        <taxon>Fungi</taxon>
        <taxon>Fungi incertae sedis</taxon>
        <taxon>Mucoromycota</taxon>
        <taxon>Glomeromycotina</taxon>
        <taxon>Glomeromycetes</taxon>
        <taxon>Diversisporales</taxon>
        <taxon>Gigasporaceae</taxon>
        <taxon>Racocetra</taxon>
    </lineage>
</organism>
<name>A0ACA9SJ89_9GLOM</name>
<keyword evidence="2" id="KW-1185">Reference proteome</keyword>
<protein>
    <submittedName>
        <fullName evidence="1">1049_t:CDS:1</fullName>
    </submittedName>
</protein>
<reference evidence="1" key="1">
    <citation type="submission" date="2021-06" db="EMBL/GenBank/DDBJ databases">
        <authorList>
            <person name="Kallberg Y."/>
            <person name="Tangrot J."/>
            <person name="Rosling A."/>
        </authorList>
    </citation>
    <scope>NUCLEOTIDE SEQUENCE</scope>
    <source>
        <strain evidence="1">MA461A</strain>
    </source>
</reference>